<comment type="caution">
    <text evidence="1">The sequence shown here is derived from an EMBL/GenBank/DDBJ whole genome shotgun (WGS) entry which is preliminary data.</text>
</comment>
<sequence length="271" mass="32115">MIEESEENEFFYTDGSSKSSHDTNYLQIYTDLLNQNDTDRSSLYSGKKFATWKLCESFLNEWAKVQEFRIIKDCVQCDNGVVRQRTYLYEHSLNTSCPKINNPEDSIIINKIVENYNYLLNPKRIEFEDIKKFSDAMLEDVRFMTVYCKFGATVQRKFLEGKYSIQPIYSNDLYAAIQKFRPNSKTLSNDAAQISNWLYQKKDTDLHWVVVRDWDNDNTLTRLLWMTPIQVENWIQQNILLAQALLIDESIESHKWMFEQIIKVRELSNIS</sequence>
<name>A0A397TZ11_9GLOM</name>
<dbReference type="EMBL" id="QKWP01002469">
    <property type="protein sequence ID" value="RIB03242.1"/>
    <property type="molecule type" value="Genomic_DNA"/>
</dbReference>
<dbReference type="AlphaFoldDB" id="A0A397TZ11"/>
<protein>
    <submittedName>
        <fullName evidence="1">Uncharacterized protein</fullName>
    </submittedName>
</protein>
<proteinExistence type="predicted"/>
<evidence type="ECO:0000313" key="2">
    <source>
        <dbReference type="Proteomes" id="UP000266673"/>
    </source>
</evidence>
<dbReference type="OrthoDB" id="2380176at2759"/>
<gene>
    <name evidence="1" type="ORF">C2G38_2255112</name>
</gene>
<dbReference type="Proteomes" id="UP000266673">
    <property type="component" value="Unassembled WGS sequence"/>
</dbReference>
<dbReference type="STRING" id="44941.A0A397TZ11"/>
<organism evidence="1 2">
    <name type="scientific">Gigaspora rosea</name>
    <dbReference type="NCBI Taxonomy" id="44941"/>
    <lineage>
        <taxon>Eukaryota</taxon>
        <taxon>Fungi</taxon>
        <taxon>Fungi incertae sedis</taxon>
        <taxon>Mucoromycota</taxon>
        <taxon>Glomeromycotina</taxon>
        <taxon>Glomeromycetes</taxon>
        <taxon>Diversisporales</taxon>
        <taxon>Gigasporaceae</taxon>
        <taxon>Gigaspora</taxon>
    </lineage>
</organism>
<evidence type="ECO:0000313" key="1">
    <source>
        <dbReference type="EMBL" id="RIB03242.1"/>
    </source>
</evidence>
<reference evidence="1 2" key="1">
    <citation type="submission" date="2018-06" db="EMBL/GenBank/DDBJ databases">
        <title>Comparative genomics reveals the genomic features of Rhizophagus irregularis, R. cerebriforme, R. diaphanum and Gigaspora rosea, and their symbiotic lifestyle signature.</title>
        <authorList>
            <person name="Morin E."/>
            <person name="San Clemente H."/>
            <person name="Chen E.C.H."/>
            <person name="De La Providencia I."/>
            <person name="Hainaut M."/>
            <person name="Kuo A."/>
            <person name="Kohler A."/>
            <person name="Murat C."/>
            <person name="Tang N."/>
            <person name="Roy S."/>
            <person name="Loubradou J."/>
            <person name="Henrissat B."/>
            <person name="Grigoriev I.V."/>
            <person name="Corradi N."/>
            <person name="Roux C."/>
            <person name="Martin F.M."/>
        </authorList>
    </citation>
    <scope>NUCLEOTIDE SEQUENCE [LARGE SCALE GENOMIC DNA]</scope>
    <source>
        <strain evidence="1 2">DAOM 194757</strain>
    </source>
</reference>
<keyword evidence="2" id="KW-1185">Reference proteome</keyword>
<accession>A0A397TZ11</accession>